<dbReference type="InterPro" id="IPR006108">
    <property type="entry name" value="3HC_DH_C"/>
</dbReference>
<keyword evidence="5" id="KW-0560">Oxidoreductase</keyword>
<dbReference type="InterPro" id="IPR006176">
    <property type="entry name" value="3-OHacyl-CoA_DH_NAD-bd"/>
</dbReference>
<evidence type="ECO:0000256" key="9">
    <source>
        <dbReference type="ARBA" id="ARBA00023268"/>
    </source>
</evidence>
<proteinExistence type="inferred from homology"/>
<accession>A0AAQ1Z6R3</accession>
<keyword evidence="4" id="KW-0442">Lipid degradation</keyword>
<evidence type="ECO:0000256" key="10">
    <source>
        <dbReference type="ARBA" id="ARBA00049556"/>
    </source>
</evidence>
<keyword evidence="3" id="KW-0276">Fatty acid metabolism</keyword>
<evidence type="ECO:0000256" key="3">
    <source>
        <dbReference type="ARBA" id="ARBA00022832"/>
    </source>
</evidence>
<dbReference type="Gene3D" id="1.10.1040.50">
    <property type="match status" value="1"/>
</dbReference>
<evidence type="ECO:0000259" key="12">
    <source>
        <dbReference type="Pfam" id="PF02737"/>
    </source>
</evidence>
<comment type="caution">
    <text evidence="13">The sequence shown here is derived from an EMBL/GenBank/DDBJ whole genome shotgun (WGS) entry which is preliminary data.</text>
</comment>
<keyword evidence="9" id="KW-0511">Multifunctional enzyme</keyword>
<dbReference type="SUPFAM" id="SSF51735">
    <property type="entry name" value="NAD(P)-binding Rossmann-fold domains"/>
    <property type="match status" value="1"/>
</dbReference>
<dbReference type="GO" id="GO:0004300">
    <property type="term" value="F:enoyl-CoA hydratase activity"/>
    <property type="evidence" value="ECO:0007669"/>
    <property type="project" value="TreeGrafter"/>
</dbReference>
<dbReference type="PANTHER" id="PTHR43612">
    <property type="entry name" value="TRIFUNCTIONAL ENZYME SUBUNIT ALPHA"/>
    <property type="match status" value="1"/>
</dbReference>
<dbReference type="SUPFAM" id="SSF48179">
    <property type="entry name" value="6-phosphogluconate dehydrogenase C-terminal domain-like"/>
    <property type="match status" value="2"/>
</dbReference>
<dbReference type="EMBL" id="BJLD01000001">
    <property type="protein sequence ID" value="GEA43071.1"/>
    <property type="molecule type" value="Genomic_DNA"/>
</dbReference>
<dbReference type="Pfam" id="PF00725">
    <property type="entry name" value="3HCDH"/>
    <property type="match status" value="1"/>
</dbReference>
<evidence type="ECO:0000313" key="14">
    <source>
        <dbReference type="Proteomes" id="UP000315234"/>
    </source>
</evidence>
<sequence>MTITKVAVIGAGSMGSGIAALCASAGLDVVLLDQNAEGAQKGVDIQVKRRGFYLPSDASRITASDDYALLEDRDWVIEAIFEDLGAKHALYAAIEPHLKPSAILSSNTSTLPLAKLVEGVPVSRRERFGISHFFNPPKVMRLVELIASGETEAALRTTIEQTLGKIALECRDTPGFIANRVGCYWMAAGVARAREFGVSYELADAAFGRAFGIPRTGIFGLLDYIGLQLVGPIWNSLESALPAGDPLLNVPLGCDEFIAGLVERGLTGRTGEGGFYRGRDEVINSDYEYVARTQPDDPVIGLKDPREVMDTDSPGGRFARAVFLDTLRYCCEVAPEIAEHVALIDDGLTLGFGWKKGIFALADAIGIDRVASAYGSEAPALVTAAAAAGGFFVDGKVLSSEGQLQELREREGVVSLRSLDLETVVCLPAGAVHAVSTPSGRIGIIDLHTPMNSLPTAALEVLRAAVDSISSADLKALVIGNDAPVFCAGADLASIAAAGESGSAERVKELIADGSNTLRQLKFAPVPVVAAVRGVALGGGLELALSCDRIVAHADSQLAFPELNVGLYPGWSGTISALERLRAAGVADYHQKAFDFITSTKPFPNAFVAKEQGFLAADDVVLMSPDHVLARAITEAESLIEGYAPPADVAIELYSGPALDREWPLENATENDHVIAAKLAQMYTGEGSLSFNEFADREVEFDVPLVLLPANVERAKHMAATRKPLRN</sequence>
<evidence type="ECO:0000256" key="4">
    <source>
        <dbReference type="ARBA" id="ARBA00022963"/>
    </source>
</evidence>
<evidence type="ECO:0000259" key="11">
    <source>
        <dbReference type="Pfam" id="PF00725"/>
    </source>
</evidence>
<dbReference type="Gene3D" id="3.90.226.10">
    <property type="entry name" value="2-enoyl-CoA Hydratase, Chain A, domain 1"/>
    <property type="match status" value="1"/>
</dbReference>
<evidence type="ECO:0000256" key="6">
    <source>
        <dbReference type="ARBA" id="ARBA00023027"/>
    </source>
</evidence>
<comment type="pathway">
    <text evidence="1">Lipid metabolism; fatty acid beta-oxidation.</text>
</comment>
<dbReference type="Proteomes" id="UP000315234">
    <property type="component" value="Unassembled WGS sequence"/>
</dbReference>
<comment type="catalytic activity">
    <reaction evidence="10">
        <text>a (3S)-3-hydroxyacyl-CoA + NAD(+) = a 3-oxoacyl-CoA + NADH + H(+)</text>
        <dbReference type="Rhea" id="RHEA:22432"/>
        <dbReference type="ChEBI" id="CHEBI:15378"/>
        <dbReference type="ChEBI" id="CHEBI:57318"/>
        <dbReference type="ChEBI" id="CHEBI:57540"/>
        <dbReference type="ChEBI" id="CHEBI:57945"/>
        <dbReference type="ChEBI" id="CHEBI:90726"/>
        <dbReference type="EC" id="1.1.1.35"/>
    </reaction>
</comment>
<dbReference type="GO" id="GO:0070403">
    <property type="term" value="F:NAD+ binding"/>
    <property type="evidence" value="ECO:0007669"/>
    <property type="project" value="InterPro"/>
</dbReference>
<protein>
    <submittedName>
        <fullName evidence="13">3-hydroxyacyl-CoA dehydrogenase</fullName>
    </submittedName>
</protein>
<dbReference type="InterPro" id="IPR036291">
    <property type="entry name" value="NAD(P)-bd_dom_sf"/>
</dbReference>
<dbReference type="GO" id="GO:0006635">
    <property type="term" value="P:fatty acid beta-oxidation"/>
    <property type="evidence" value="ECO:0007669"/>
    <property type="project" value="UniProtKB-ARBA"/>
</dbReference>
<dbReference type="RefSeq" id="WP_005528065.1">
    <property type="nucleotide sequence ID" value="NZ_BJLD01000001.1"/>
</dbReference>
<reference evidence="13 14" key="1">
    <citation type="submission" date="2019-06" db="EMBL/GenBank/DDBJ databases">
        <title>Draft genome sequence of Corynebacterium striatum NBRC 15291.</title>
        <authorList>
            <person name="Miura T."/>
            <person name="Furukawa M."/>
            <person name="Shimamura M."/>
            <person name="Ohyama Y."/>
            <person name="Yamazoe A."/>
            <person name="Kawasaki H."/>
        </authorList>
    </citation>
    <scope>NUCLEOTIDE SEQUENCE [LARGE SCALE GENOMIC DNA]</scope>
    <source>
        <strain evidence="13 14">NBRC 15291</strain>
    </source>
</reference>
<dbReference type="InterPro" id="IPR029045">
    <property type="entry name" value="ClpP/crotonase-like_dom_sf"/>
</dbReference>
<dbReference type="Pfam" id="PF02737">
    <property type="entry name" value="3HCDH_N"/>
    <property type="match status" value="1"/>
</dbReference>
<dbReference type="AlphaFoldDB" id="A0AAQ1Z6R3"/>
<evidence type="ECO:0000313" key="13">
    <source>
        <dbReference type="EMBL" id="GEA43071.1"/>
    </source>
</evidence>
<dbReference type="PANTHER" id="PTHR43612:SF3">
    <property type="entry name" value="TRIFUNCTIONAL ENZYME SUBUNIT ALPHA, MITOCHONDRIAL"/>
    <property type="match status" value="1"/>
</dbReference>
<feature type="domain" description="3-hydroxyacyl-CoA dehydrogenase C-terminal" evidence="11">
    <location>
        <begin position="175"/>
        <end position="277"/>
    </location>
</feature>
<evidence type="ECO:0000256" key="1">
    <source>
        <dbReference type="ARBA" id="ARBA00005005"/>
    </source>
</evidence>
<evidence type="ECO:0000256" key="2">
    <source>
        <dbReference type="ARBA" id="ARBA00007005"/>
    </source>
</evidence>
<gene>
    <name evidence="13" type="ORF">Cst04h_12410</name>
</gene>
<dbReference type="Pfam" id="PF00378">
    <property type="entry name" value="ECH_1"/>
    <property type="match status" value="1"/>
</dbReference>
<dbReference type="InterPro" id="IPR008927">
    <property type="entry name" value="6-PGluconate_DH-like_C_sf"/>
</dbReference>
<name>A0AAQ1Z6R3_CORST</name>
<evidence type="ECO:0000256" key="8">
    <source>
        <dbReference type="ARBA" id="ARBA00023239"/>
    </source>
</evidence>
<keyword evidence="6" id="KW-0520">NAD</keyword>
<organism evidence="13 14">
    <name type="scientific">Corynebacterium striatum</name>
    <dbReference type="NCBI Taxonomy" id="43770"/>
    <lineage>
        <taxon>Bacteria</taxon>
        <taxon>Bacillati</taxon>
        <taxon>Actinomycetota</taxon>
        <taxon>Actinomycetes</taxon>
        <taxon>Mycobacteriales</taxon>
        <taxon>Corynebacteriaceae</taxon>
        <taxon>Corynebacterium</taxon>
    </lineage>
</organism>
<keyword evidence="8" id="KW-0456">Lyase</keyword>
<evidence type="ECO:0000256" key="7">
    <source>
        <dbReference type="ARBA" id="ARBA00023098"/>
    </source>
</evidence>
<dbReference type="SUPFAM" id="SSF52096">
    <property type="entry name" value="ClpP/crotonase"/>
    <property type="match status" value="1"/>
</dbReference>
<dbReference type="CDD" id="cd06558">
    <property type="entry name" value="crotonase-like"/>
    <property type="match status" value="1"/>
</dbReference>
<dbReference type="Gene3D" id="3.40.50.720">
    <property type="entry name" value="NAD(P)-binding Rossmann-like Domain"/>
    <property type="match status" value="1"/>
</dbReference>
<dbReference type="GO" id="GO:0016509">
    <property type="term" value="F:long-chain (3S)-3-hydroxyacyl-CoA dehydrogenase (NAD+) activity"/>
    <property type="evidence" value="ECO:0007669"/>
    <property type="project" value="TreeGrafter"/>
</dbReference>
<evidence type="ECO:0000256" key="5">
    <source>
        <dbReference type="ARBA" id="ARBA00023002"/>
    </source>
</evidence>
<dbReference type="InterPro" id="IPR050136">
    <property type="entry name" value="FA_oxidation_alpha_subunit"/>
</dbReference>
<feature type="domain" description="3-hydroxyacyl-CoA dehydrogenase NAD binding" evidence="12">
    <location>
        <begin position="5"/>
        <end position="166"/>
    </location>
</feature>
<comment type="similarity">
    <text evidence="2">In the central section; belongs to the 3-hydroxyacyl-CoA dehydrogenase family.</text>
</comment>
<keyword evidence="7" id="KW-0443">Lipid metabolism</keyword>
<dbReference type="InterPro" id="IPR001753">
    <property type="entry name" value="Enoyl-CoA_hydra/iso"/>
</dbReference>